<dbReference type="Pfam" id="PF03009">
    <property type="entry name" value="GDPD"/>
    <property type="match status" value="1"/>
</dbReference>
<reference evidence="2 3" key="1">
    <citation type="submission" date="2015-01" db="EMBL/GenBank/DDBJ databases">
        <title>The Genome Sequence of Ochroconis gallopava CBS43764.</title>
        <authorList>
            <consortium name="The Broad Institute Genomics Platform"/>
            <person name="Cuomo C."/>
            <person name="de Hoog S."/>
            <person name="Gorbushina A."/>
            <person name="Stielow B."/>
            <person name="Teixiera M."/>
            <person name="Abouelleil A."/>
            <person name="Chapman S.B."/>
            <person name="Priest M."/>
            <person name="Young S.K."/>
            <person name="Wortman J."/>
            <person name="Nusbaum C."/>
            <person name="Birren B."/>
        </authorList>
    </citation>
    <scope>NUCLEOTIDE SEQUENCE [LARGE SCALE GENOMIC DNA]</scope>
    <source>
        <strain evidence="2 3">CBS 43764</strain>
    </source>
</reference>
<feature type="domain" description="GP-PDE" evidence="1">
    <location>
        <begin position="58"/>
        <end position="299"/>
    </location>
</feature>
<dbReference type="RefSeq" id="XP_016213381.1">
    <property type="nucleotide sequence ID" value="XM_016358762.1"/>
</dbReference>
<dbReference type="CDD" id="cd08570">
    <property type="entry name" value="GDPD_YPL206cp_fungi"/>
    <property type="match status" value="1"/>
</dbReference>
<dbReference type="SUPFAM" id="SSF51695">
    <property type="entry name" value="PLC-like phosphodiesterases"/>
    <property type="match status" value="1"/>
</dbReference>
<accession>A0A0D1YSD9</accession>
<dbReference type="RefSeq" id="XP_016213380.1">
    <property type="nucleotide sequence ID" value="XM_016358761.1"/>
</dbReference>
<evidence type="ECO:0000313" key="2">
    <source>
        <dbReference type="EMBL" id="KIW03512.1"/>
    </source>
</evidence>
<dbReference type="InterPro" id="IPR017946">
    <property type="entry name" value="PLC-like_Pdiesterase_TIM-brl"/>
</dbReference>
<dbReference type="GO" id="GO:0008081">
    <property type="term" value="F:phosphoric diester hydrolase activity"/>
    <property type="evidence" value="ECO:0007669"/>
    <property type="project" value="InterPro"/>
</dbReference>
<dbReference type="STRING" id="253628.A0A0D1YSD9"/>
<evidence type="ECO:0000259" key="1">
    <source>
        <dbReference type="PROSITE" id="PS51704"/>
    </source>
</evidence>
<proteinExistence type="predicted"/>
<keyword evidence="3" id="KW-1185">Reference proteome</keyword>
<dbReference type="PANTHER" id="PTHR43805:SF1">
    <property type="entry name" value="GP-PDE DOMAIN-CONTAINING PROTEIN"/>
    <property type="match status" value="1"/>
</dbReference>
<name>A0A0D1YSD9_9PEZI</name>
<gene>
    <name evidence="2" type="ORF">PV09_05277</name>
</gene>
<dbReference type="PROSITE" id="PS51704">
    <property type="entry name" value="GP_PDE"/>
    <property type="match status" value="1"/>
</dbReference>
<dbReference type="EMBL" id="KN847544">
    <property type="protein sequence ID" value="KIW03512.1"/>
    <property type="molecule type" value="Genomic_DNA"/>
</dbReference>
<dbReference type="GeneID" id="27313250"/>
<dbReference type="HOGENOM" id="CLU_030006_1_2_1"/>
<evidence type="ECO:0000313" key="3">
    <source>
        <dbReference type="Proteomes" id="UP000053259"/>
    </source>
</evidence>
<dbReference type="OrthoDB" id="1058301at2759"/>
<dbReference type="PANTHER" id="PTHR43805">
    <property type="entry name" value="GLYCEROPHOSPHORYL DIESTER PHOSPHODIESTERASE"/>
    <property type="match status" value="1"/>
</dbReference>
<protein>
    <recommendedName>
        <fullName evidence="1">GP-PDE domain-containing protein</fullName>
    </recommendedName>
</protein>
<dbReference type="VEuPathDB" id="FungiDB:PV09_05277"/>
<dbReference type="Proteomes" id="UP000053259">
    <property type="component" value="Unassembled WGS sequence"/>
</dbReference>
<dbReference type="Gene3D" id="3.20.20.190">
    <property type="entry name" value="Phosphatidylinositol (PI) phosphodiesterase"/>
    <property type="match status" value="1"/>
</dbReference>
<dbReference type="EMBL" id="KN847544">
    <property type="protein sequence ID" value="KIW03511.1"/>
    <property type="molecule type" value="Genomic_DNA"/>
</dbReference>
<organism evidence="2 3">
    <name type="scientific">Verruconis gallopava</name>
    <dbReference type="NCBI Taxonomy" id="253628"/>
    <lineage>
        <taxon>Eukaryota</taxon>
        <taxon>Fungi</taxon>
        <taxon>Dikarya</taxon>
        <taxon>Ascomycota</taxon>
        <taxon>Pezizomycotina</taxon>
        <taxon>Dothideomycetes</taxon>
        <taxon>Pleosporomycetidae</taxon>
        <taxon>Venturiales</taxon>
        <taxon>Sympoventuriaceae</taxon>
        <taxon>Verruconis</taxon>
    </lineage>
</organism>
<dbReference type="FunCoup" id="A0A0D1YSD9">
    <property type="interactions" value="105"/>
</dbReference>
<dbReference type="InterPro" id="IPR030395">
    <property type="entry name" value="GP_PDE_dom"/>
</dbReference>
<sequence length="372" mass="42933">MAVIRPRSSSLLEKMNIPPYLTKIKMVDLAEFTELEQGHFPRPKFANARLLANGVQLPQSIAHRGYKAAYPENTMVSFVGAVEAGAHALETDIHLTRDDVVVLSHDPTLKRCFGRPEKIIDCDWNFISKLRTTAEPPSPMPRLKDLLEYLASPGLENIWVLLDIKLDCDPTDVMRLIAATIASVPPSPKRPWKDRIVLGIWATKYLSLCEDYLPDFPVCFIGFSTSYARRFFSVPNISFNMLHQVLHGPVGASFIRKAKELNREIFAWTVNDENRMRWCIRKELDGVVTDDPKKFLEICKDYEELPVEKSVKSKEKYKMGDWMHILKIQVLVTVFFMLFRFKYGWTVEAKYKHVPKRRKGTGWQEKTVERTL</sequence>
<dbReference type="GO" id="GO:0006629">
    <property type="term" value="P:lipid metabolic process"/>
    <property type="evidence" value="ECO:0007669"/>
    <property type="project" value="InterPro"/>
</dbReference>
<dbReference type="AlphaFoldDB" id="A0A0D1YSD9"/>